<sequence>MKEKPVDRRTLRTKKLLRQALVELMEEHGLERITVSQLTERADVNRGTFYLHYKDVIDLLQQIQEEVLGKLSELGDEIDVRDLMRAAERDEPYQAIVRILELWQRNADFCGLMLGPRGDPSFVLRVKGLMQAKLFDKLSDMIPPEQQDKLQVPREYLIAFVSSANVGVLQHWFASGCRQTPREVALIMTRLINYGPLASTGLVKSGGSSKP</sequence>
<feature type="domain" description="HTH tetR-type" evidence="3">
    <location>
        <begin position="11"/>
        <end position="71"/>
    </location>
</feature>
<dbReference type="PANTHER" id="PTHR43479">
    <property type="entry name" value="ACREF/ENVCD OPERON REPRESSOR-RELATED"/>
    <property type="match status" value="1"/>
</dbReference>
<gene>
    <name evidence="4" type="ORF">H7B90_08495</name>
</gene>
<name>A0A841TZ80_9BACL</name>
<reference evidence="4 5" key="1">
    <citation type="submission" date="2020-08" db="EMBL/GenBank/DDBJ databases">
        <title>Cohnella phylogeny.</title>
        <authorList>
            <person name="Dunlap C."/>
        </authorList>
    </citation>
    <scope>NUCLEOTIDE SEQUENCE [LARGE SCALE GENOMIC DNA]</scope>
    <source>
        <strain evidence="4 5">DSM 25239</strain>
    </source>
</reference>
<keyword evidence="1 2" id="KW-0238">DNA-binding</keyword>
<keyword evidence="5" id="KW-1185">Reference proteome</keyword>
<proteinExistence type="predicted"/>
<dbReference type="InterPro" id="IPR050624">
    <property type="entry name" value="HTH-type_Tx_Regulator"/>
</dbReference>
<evidence type="ECO:0000313" key="5">
    <source>
        <dbReference type="Proteomes" id="UP000553776"/>
    </source>
</evidence>
<evidence type="ECO:0000313" key="4">
    <source>
        <dbReference type="EMBL" id="MBB6691433.1"/>
    </source>
</evidence>
<dbReference type="Pfam" id="PF00440">
    <property type="entry name" value="TetR_N"/>
    <property type="match status" value="1"/>
</dbReference>
<dbReference type="RefSeq" id="WP_185135425.1">
    <property type="nucleotide sequence ID" value="NZ_BORM01000007.1"/>
</dbReference>
<dbReference type="Gene3D" id="1.10.357.10">
    <property type="entry name" value="Tetracycline Repressor, domain 2"/>
    <property type="match status" value="1"/>
</dbReference>
<dbReference type="PANTHER" id="PTHR43479:SF7">
    <property type="entry name" value="TETR-FAMILY TRANSCRIPTIONAL REGULATOR"/>
    <property type="match status" value="1"/>
</dbReference>
<organism evidence="4 5">
    <name type="scientific">Cohnella xylanilytica</name>
    <dbReference type="NCBI Taxonomy" id="557555"/>
    <lineage>
        <taxon>Bacteria</taxon>
        <taxon>Bacillati</taxon>
        <taxon>Bacillota</taxon>
        <taxon>Bacilli</taxon>
        <taxon>Bacillales</taxon>
        <taxon>Paenibacillaceae</taxon>
        <taxon>Cohnella</taxon>
    </lineage>
</organism>
<protein>
    <submittedName>
        <fullName evidence="4">TetR/AcrR family transcriptional regulator</fullName>
    </submittedName>
</protein>
<dbReference type="Pfam" id="PF14278">
    <property type="entry name" value="TetR_C_8"/>
    <property type="match status" value="1"/>
</dbReference>
<dbReference type="PROSITE" id="PS50977">
    <property type="entry name" value="HTH_TETR_2"/>
    <property type="match status" value="1"/>
</dbReference>
<feature type="DNA-binding region" description="H-T-H motif" evidence="2">
    <location>
        <begin position="34"/>
        <end position="53"/>
    </location>
</feature>
<dbReference type="GO" id="GO:0003677">
    <property type="term" value="F:DNA binding"/>
    <property type="evidence" value="ECO:0007669"/>
    <property type="project" value="UniProtKB-UniRule"/>
</dbReference>
<dbReference type="Proteomes" id="UP000553776">
    <property type="component" value="Unassembled WGS sequence"/>
</dbReference>
<evidence type="ECO:0000256" key="2">
    <source>
        <dbReference type="PROSITE-ProRule" id="PRU00335"/>
    </source>
</evidence>
<evidence type="ECO:0000256" key="1">
    <source>
        <dbReference type="ARBA" id="ARBA00023125"/>
    </source>
</evidence>
<dbReference type="EMBL" id="JACJVR010000029">
    <property type="protein sequence ID" value="MBB6691433.1"/>
    <property type="molecule type" value="Genomic_DNA"/>
</dbReference>
<dbReference type="InterPro" id="IPR001647">
    <property type="entry name" value="HTH_TetR"/>
</dbReference>
<accession>A0A841TZ80</accession>
<evidence type="ECO:0000259" key="3">
    <source>
        <dbReference type="PROSITE" id="PS50977"/>
    </source>
</evidence>
<dbReference type="InterPro" id="IPR039532">
    <property type="entry name" value="TetR_C_Firmicutes"/>
</dbReference>
<dbReference type="AlphaFoldDB" id="A0A841TZ80"/>
<dbReference type="InterPro" id="IPR009057">
    <property type="entry name" value="Homeodomain-like_sf"/>
</dbReference>
<comment type="caution">
    <text evidence="4">The sequence shown here is derived from an EMBL/GenBank/DDBJ whole genome shotgun (WGS) entry which is preliminary data.</text>
</comment>
<dbReference type="SUPFAM" id="SSF46689">
    <property type="entry name" value="Homeodomain-like"/>
    <property type="match status" value="1"/>
</dbReference>